<dbReference type="Proteomes" id="UP001556098">
    <property type="component" value="Unassembled WGS sequence"/>
</dbReference>
<accession>A0ABV3RRP2</accession>
<gene>
    <name evidence="1" type="ORF">AB2B41_18575</name>
</gene>
<dbReference type="RefSeq" id="WP_367879320.1">
    <property type="nucleotide sequence ID" value="NZ_JBFNXX010000018.1"/>
</dbReference>
<protein>
    <submittedName>
        <fullName evidence="1">Uncharacterized protein</fullName>
    </submittedName>
</protein>
<name>A0ABV3RRP2_9RHOB</name>
<evidence type="ECO:0000313" key="2">
    <source>
        <dbReference type="Proteomes" id="UP001556098"/>
    </source>
</evidence>
<organism evidence="1 2">
    <name type="scientific">Sulfitobacter sediminis</name>
    <dbReference type="NCBI Taxonomy" id="3234186"/>
    <lineage>
        <taxon>Bacteria</taxon>
        <taxon>Pseudomonadati</taxon>
        <taxon>Pseudomonadota</taxon>
        <taxon>Alphaproteobacteria</taxon>
        <taxon>Rhodobacterales</taxon>
        <taxon>Roseobacteraceae</taxon>
        <taxon>Sulfitobacter</taxon>
    </lineage>
</organism>
<evidence type="ECO:0000313" key="1">
    <source>
        <dbReference type="EMBL" id="MEW9921619.1"/>
    </source>
</evidence>
<comment type="caution">
    <text evidence="1">The sequence shown here is derived from an EMBL/GenBank/DDBJ whole genome shotgun (WGS) entry which is preliminary data.</text>
</comment>
<dbReference type="EMBL" id="JBFNXX010000018">
    <property type="protein sequence ID" value="MEW9921619.1"/>
    <property type="molecule type" value="Genomic_DNA"/>
</dbReference>
<reference evidence="1 2" key="1">
    <citation type="submission" date="2024-07" db="EMBL/GenBank/DDBJ databases">
        <title>Marimonas sp.nov., isolated from tidal-flat sediment.</title>
        <authorList>
            <person name="Jayan J.N."/>
            <person name="Lee S.S."/>
        </authorList>
    </citation>
    <scope>NUCLEOTIDE SEQUENCE [LARGE SCALE GENOMIC DNA]</scope>
    <source>
        <strain evidence="1 2">MJW-29</strain>
    </source>
</reference>
<keyword evidence="2" id="KW-1185">Reference proteome</keyword>
<sequence length="486" mass="53878">MEDSQNGTKGELIIDYQSWPEEKEWLANATPAMRSTLAYRCALRTLGLTVRLEKIERETYVLTCFNSVIIAALRGEDHETPARHFDKKLEYLARKSKSASSARMAAIAALLCSSTSISDQSCSLGTSGLAVSVWLPDRGLLSERNNTDRSNLESNKTLGGLWGEVVLSEDFRDRESDFRRFLSSDVDWAFFESWYQGMWEGTWTDWDLAHEVAKIDAEVWEEGLSAVAAKIRETEAELLAQRVPQAEQINFDPESLRFSVEPISVAKPDLLSATLQQVEDALEDVLENPTNGLSERSREVRVIRRTLMKYGNNPQQVEMSFVSAHAGITRQLVSGDLSASEENIGLQSALEEAAIGIRATHREVANNRRILNERKFVELSEDQRQLLEEALPMMEAISDEDLADDWRHDIPELLNTSMGPLPSGAPALPGADAATRVFSRAAKISILMRTSNIVHAIDGSAGYKAVRIVTTIGALVGLGLSLLVLI</sequence>
<proteinExistence type="predicted"/>